<keyword evidence="4" id="KW-1185">Reference proteome</keyword>
<dbReference type="InterPro" id="IPR018309">
    <property type="entry name" value="Tscrpt_reg_PadR_C"/>
</dbReference>
<proteinExistence type="predicted"/>
<evidence type="ECO:0000259" key="1">
    <source>
        <dbReference type="Pfam" id="PF03551"/>
    </source>
</evidence>
<dbReference type="Proteomes" id="UP000009235">
    <property type="component" value="Chromosome"/>
</dbReference>
<dbReference type="STRING" id="443218.AS9A_1045"/>
<evidence type="ECO:0000313" key="4">
    <source>
        <dbReference type="Proteomes" id="UP000009235"/>
    </source>
</evidence>
<evidence type="ECO:0000313" key="3">
    <source>
        <dbReference type="EMBL" id="AEF39497.1"/>
    </source>
</evidence>
<dbReference type="PANTHER" id="PTHR43252:SF4">
    <property type="entry name" value="TRANSCRIPTIONAL REGULATORY PROTEIN"/>
    <property type="match status" value="1"/>
</dbReference>
<feature type="domain" description="Transcription regulator PadR C-terminal" evidence="2">
    <location>
        <begin position="91"/>
        <end position="173"/>
    </location>
</feature>
<reference evidence="3 4" key="1">
    <citation type="journal article" date="2011" name="J. Bacteriol.">
        <title>Complete genome sequence of Amycolicicoccus subflavus DQS3-9A1T, an actinomycete isolated from crude oil-polluted soil.</title>
        <authorList>
            <person name="Cai M."/>
            <person name="Chen W.M."/>
            <person name="Nie Y."/>
            <person name="Chi C.Q."/>
            <person name="Wang Y.N."/>
            <person name="Tang Y.Q."/>
            <person name="Li G.Y."/>
            <person name="Wu X.L."/>
        </authorList>
    </citation>
    <scope>NUCLEOTIDE SEQUENCE [LARGE SCALE GENOMIC DNA]</scope>
    <source>
        <strain evidence="4">DSM 45089 / DQS3-9A1</strain>
    </source>
</reference>
<dbReference type="InterPro" id="IPR036390">
    <property type="entry name" value="WH_DNA-bd_sf"/>
</dbReference>
<dbReference type="InterPro" id="IPR036388">
    <property type="entry name" value="WH-like_DNA-bd_sf"/>
</dbReference>
<dbReference type="KEGG" id="asd:AS9A_1045"/>
<organism evidence="3 4">
    <name type="scientific">Hoyosella subflava (strain DSM 45089 / JCM 17490 / NBRC 109087 / DQS3-9A1)</name>
    <name type="common">Amycolicicoccus subflavus</name>
    <dbReference type="NCBI Taxonomy" id="443218"/>
    <lineage>
        <taxon>Bacteria</taxon>
        <taxon>Bacillati</taxon>
        <taxon>Actinomycetota</taxon>
        <taxon>Actinomycetes</taxon>
        <taxon>Mycobacteriales</taxon>
        <taxon>Hoyosellaceae</taxon>
        <taxon>Hoyosella</taxon>
    </lineage>
</organism>
<dbReference type="InterPro" id="IPR005149">
    <property type="entry name" value="Tscrpt_reg_PadR_N"/>
</dbReference>
<dbReference type="Pfam" id="PF10400">
    <property type="entry name" value="Vir_act_alpha_C"/>
    <property type="match status" value="1"/>
</dbReference>
<gene>
    <name evidence="3" type="ordered locus">AS9A_1045</name>
</gene>
<feature type="domain" description="Transcription regulator PadR N-terminal" evidence="1">
    <location>
        <begin position="5"/>
        <end position="78"/>
    </location>
</feature>
<sequence length="196" mass="22334">MEHAILVSLMERAGSGYELARRFDRSIGYFWSASHQQIYRTLKRMADVGWVNQEVVYQDARPDKKVYRPSTEGQKALRAWISEKTGETNSRATLAVKLRGASYGDAGALVEQFTQYRDTALRQLAVYREIEARDFPDAESLTGRALHQYLVLRAGILEEQTLAEWCSEVIARLTGVLKQPHKPENAREEAQPAHPR</sequence>
<accession>F6EQ74</accession>
<evidence type="ECO:0000259" key="2">
    <source>
        <dbReference type="Pfam" id="PF10400"/>
    </source>
</evidence>
<dbReference type="PANTHER" id="PTHR43252">
    <property type="entry name" value="TRANSCRIPTIONAL REGULATOR YQJI"/>
    <property type="match status" value="1"/>
</dbReference>
<dbReference type="AlphaFoldDB" id="F6EQ74"/>
<dbReference type="EMBL" id="CP002786">
    <property type="protein sequence ID" value="AEF39497.1"/>
    <property type="molecule type" value="Genomic_DNA"/>
</dbReference>
<name>F6EQ74_HOYSD</name>
<dbReference type="eggNOG" id="COG1695">
    <property type="taxonomic scope" value="Bacteria"/>
</dbReference>
<protein>
    <submittedName>
        <fullName evidence="3">PadR family transcriptional regulator</fullName>
    </submittedName>
</protein>
<dbReference type="Gene3D" id="1.10.10.10">
    <property type="entry name" value="Winged helix-like DNA-binding domain superfamily/Winged helix DNA-binding domain"/>
    <property type="match status" value="1"/>
</dbReference>
<dbReference type="SUPFAM" id="SSF46785">
    <property type="entry name" value="Winged helix' DNA-binding domain"/>
    <property type="match status" value="1"/>
</dbReference>
<dbReference type="Pfam" id="PF03551">
    <property type="entry name" value="PadR"/>
    <property type="match status" value="1"/>
</dbReference>
<dbReference type="Gene3D" id="6.10.140.190">
    <property type="match status" value="1"/>
</dbReference>
<dbReference type="HOGENOM" id="CLU_089258_1_4_11"/>